<gene>
    <name evidence="2" type="ORF">TCM_026447</name>
</gene>
<proteinExistence type="predicted"/>
<name>A0A061F3H1_THECC</name>
<protein>
    <submittedName>
        <fullName evidence="2">Uncharacterized protein</fullName>
    </submittedName>
</protein>
<evidence type="ECO:0000313" key="2">
    <source>
        <dbReference type="EMBL" id="EOY11197.1"/>
    </source>
</evidence>
<evidence type="ECO:0000313" key="3">
    <source>
        <dbReference type="Proteomes" id="UP000026915"/>
    </source>
</evidence>
<reference evidence="2 3" key="1">
    <citation type="journal article" date="2013" name="Genome Biol.">
        <title>The genome sequence of the most widely cultivated cacao type and its use to identify candidate genes regulating pod color.</title>
        <authorList>
            <person name="Motamayor J.C."/>
            <person name="Mockaitis K."/>
            <person name="Schmutz J."/>
            <person name="Haiminen N."/>
            <person name="Iii D.L."/>
            <person name="Cornejo O."/>
            <person name="Findley S.D."/>
            <person name="Zheng P."/>
            <person name="Utro F."/>
            <person name="Royaert S."/>
            <person name="Saski C."/>
            <person name="Jenkins J."/>
            <person name="Podicheti R."/>
            <person name="Zhao M."/>
            <person name="Scheffler B.E."/>
            <person name="Stack J.C."/>
            <person name="Feltus F.A."/>
            <person name="Mustiga G.M."/>
            <person name="Amores F."/>
            <person name="Phillips W."/>
            <person name="Marelli J.P."/>
            <person name="May G.D."/>
            <person name="Shapiro H."/>
            <person name="Ma J."/>
            <person name="Bustamante C.D."/>
            <person name="Schnell R.J."/>
            <person name="Main D."/>
            <person name="Gilbert D."/>
            <person name="Parida L."/>
            <person name="Kuhn D.N."/>
        </authorList>
    </citation>
    <scope>NUCLEOTIDE SEQUENCE [LARGE SCALE GENOMIC DNA]</scope>
    <source>
        <strain evidence="3">cv. Matina 1-6</strain>
    </source>
</reference>
<sequence>MKGTNIMLYFIFTNSLAHFLQDSSCPFHAYIPGHFHLLASQVVNLIILGPGLKRCAPKGFNPM</sequence>
<dbReference type="HOGENOM" id="CLU_2890340_0_0_1"/>
<accession>A0A061F3H1</accession>
<dbReference type="Proteomes" id="UP000026915">
    <property type="component" value="Chromosome 5"/>
</dbReference>
<feature type="chain" id="PRO_5001597583" evidence="1">
    <location>
        <begin position="18"/>
        <end position="63"/>
    </location>
</feature>
<keyword evidence="1" id="KW-0732">Signal</keyword>
<feature type="signal peptide" evidence="1">
    <location>
        <begin position="1"/>
        <end position="17"/>
    </location>
</feature>
<keyword evidence="3" id="KW-1185">Reference proteome</keyword>
<evidence type="ECO:0000256" key="1">
    <source>
        <dbReference type="SAM" id="SignalP"/>
    </source>
</evidence>
<dbReference type="EMBL" id="CM001883">
    <property type="protein sequence ID" value="EOY11197.1"/>
    <property type="molecule type" value="Genomic_DNA"/>
</dbReference>
<dbReference type="InParanoid" id="A0A061F3H1"/>
<organism evidence="2 3">
    <name type="scientific">Theobroma cacao</name>
    <name type="common">Cacao</name>
    <name type="synonym">Cocoa</name>
    <dbReference type="NCBI Taxonomy" id="3641"/>
    <lineage>
        <taxon>Eukaryota</taxon>
        <taxon>Viridiplantae</taxon>
        <taxon>Streptophyta</taxon>
        <taxon>Embryophyta</taxon>
        <taxon>Tracheophyta</taxon>
        <taxon>Spermatophyta</taxon>
        <taxon>Magnoliopsida</taxon>
        <taxon>eudicotyledons</taxon>
        <taxon>Gunneridae</taxon>
        <taxon>Pentapetalae</taxon>
        <taxon>rosids</taxon>
        <taxon>malvids</taxon>
        <taxon>Malvales</taxon>
        <taxon>Malvaceae</taxon>
        <taxon>Byttnerioideae</taxon>
        <taxon>Theobroma</taxon>
    </lineage>
</organism>
<dbReference type="Gramene" id="EOY11197">
    <property type="protein sequence ID" value="EOY11197"/>
    <property type="gene ID" value="TCM_026447"/>
</dbReference>
<dbReference type="AlphaFoldDB" id="A0A061F3H1"/>